<dbReference type="AlphaFoldDB" id="A0A0A9AXI5"/>
<reference evidence="1" key="1">
    <citation type="submission" date="2014-09" db="EMBL/GenBank/DDBJ databases">
        <authorList>
            <person name="Magalhaes I.L.F."/>
            <person name="Oliveira U."/>
            <person name="Santos F.R."/>
            <person name="Vidigal T.H.D.A."/>
            <person name="Brescovit A.D."/>
            <person name="Santos A.J."/>
        </authorList>
    </citation>
    <scope>NUCLEOTIDE SEQUENCE</scope>
    <source>
        <tissue evidence="1">Shoot tissue taken approximately 20 cm above the soil surface</tissue>
    </source>
</reference>
<reference evidence="1" key="2">
    <citation type="journal article" date="2015" name="Data Brief">
        <title>Shoot transcriptome of the giant reed, Arundo donax.</title>
        <authorList>
            <person name="Barrero R.A."/>
            <person name="Guerrero F.D."/>
            <person name="Moolhuijzen P."/>
            <person name="Goolsby J.A."/>
            <person name="Tidwell J."/>
            <person name="Bellgard S.E."/>
            <person name="Bellgard M.I."/>
        </authorList>
    </citation>
    <scope>NUCLEOTIDE SEQUENCE</scope>
    <source>
        <tissue evidence="1">Shoot tissue taken approximately 20 cm above the soil surface</tissue>
    </source>
</reference>
<proteinExistence type="predicted"/>
<dbReference type="EMBL" id="GBRH01246088">
    <property type="protein sequence ID" value="JAD51807.1"/>
    <property type="molecule type" value="Transcribed_RNA"/>
</dbReference>
<accession>A0A0A9AXI5</accession>
<organism evidence="1">
    <name type="scientific">Arundo donax</name>
    <name type="common">Giant reed</name>
    <name type="synonym">Donax arundinaceus</name>
    <dbReference type="NCBI Taxonomy" id="35708"/>
    <lineage>
        <taxon>Eukaryota</taxon>
        <taxon>Viridiplantae</taxon>
        <taxon>Streptophyta</taxon>
        <taxon>Embryophyta</taxon>
        <taxon>Tracheophyta</taxon>
        <taxon>Spermatophyta</taxon>
        <taxon>Magnoliopsida</taxon>
        <taxon>Liliopsida</taxon>
        <taxon>Poales</taxon>
        <taxon>Poaceae</taxon>
        <taxon>PACMAD clade</taxon>
        <taxon>Arundinoideae</taxon>
        <taxon>Arundineae</taxon>
        <taxon>Arundo</taxon>
    </lineage>
</organism>
<evidence type="ECO:0000313" key="1">
    <source>
        <dbReference type="EMBL" id="JAD51807.1"/>
    </source>
</evidence>
<protein>
    <submittedName>
        <fullName evidence="1">Uncharacterized protein</fullName>
    </submittedName>
</protein>
<name>A0A0A9AXI5_ARUDO</name>
<sequence>MLIHNHSEPYMFFSFTYCMYTLHPIYKAWFDLAQSPKLN</sequence>